<accession>M4BCV6</accession>
<dbReference type="HOGENOM" id="CLU_2202086_0_0_1"/>
<dbReference type="InParanoid" id="M4BCV6"/>
<keyword evidence="3" id="KW-1185">Reference proteome</keyword>
<proteinExistence type="predicted"/>
<dbReference type="Proteomes" id="UP000011713">
    <property type="component" value="Unassembled WGS sequence"/>
</dbReference>
<reference evidence="3" key="1">
    <citation type="journal article" date="2010" name="Science">
        <title>Signatures of adaptation to obligate biotrophy in the Hyaloperonospora arabidopsidis genome.</title>
        <authorList>
            <person name="Baxter L."/>
            <person name="Tripathy S."/>
            <person name="Ishaque N."/>
            <person name="Boot N."/>
            <person name="Cabral A."/>
            <person name="Kemen E."/>
            <person name="Thines M."/>
            <person name="Ah-Fong A."/>
            <person name="Anderson R."/>
            <person name="Badejoko W."/>
            <person name="Bittner-Eddy P."/>
            <person name="Boore J.L."/>
            <person name="Chibucos M.C."/>
            <person name="Coates M."/>
            <person name="Dehal P."/>
            <person name="Delehaunty K."/>
            <person name="Dong S."/>
            <person name="Downton P."/>
            <person name="Dumas B."/>
            <person name="Fabro G."/>
            <person name="Fronick C."/>
            <person name="Fuerstenberg S.I."/>
            <person name="Fulton L."/>
            <person name="Gaulin E."/>
            <person name="Govers F."/>
            <person name="Hughes L."/>
            <person name="Humphray S."/>
            <person name="Jiang R.H."/>
            <person name="Judelson H."/>
            <person name="Kamoun S."/>
            <person name="Kyung K."/>
            <person name="Meijer H."/>
            <person name="Minx P."/>
            <person name="Morris P."/>
            <person name="Nelson J."/>
            <person name="Phuntumart V."/>
            <person name="Qutob D."/>
            <person name="Rehmany A."/>
            <person name="Rougon-Cardoso A."/>
            <person name="Ryden P."/>
            <person name="Torto-Alalibo T."/>
            <person name="Studholme D."/>
            <person name="Wang Y."/>
            <person name="Win J."/>
            <person name="Wood J."/>
            <person name="Clifton S.W."/>
            <person name="Rogers J."/>
            <person name="Van den Ackerveken G."/>
            <person name="Jones J.D."/>
            <person name="McDowell J.M."/>
            <person name="Beynon J."/>
            <person name="Tyler B.M."/>
        </authorList>
    </citation>
    <scope>NUCLEOTIDE SEQUENCE [LARGE SCALE GENOMIC DNA]</scope>
    <source>
        <strain evidence="3">Emoy2</strain>
    </source>
</reference>
<dbReference type="AlphaFoldDB" id="M4BCV6"/>
<name>M4BCV6_HYAAE</name>
<dbReference type="VEuPathDB" id="FungiDB:HpaG804122"/>
<organism evidence="2 3">
    <name type="scientific">Hyaloperonospora arabidopsidis (strain Emoy2)</name>
    <name type="common">Downy mildew agent</name>
    <name type="synonym">Peronospora arabidopsidis</name>
    <dbReference type="NCBI Taxonomy" id="559515"/>
    <lineage>
        <taxon>Eukaryota</taxon>
        <taxon>Sar</taxon>
        <taxon>Stramenopiles</taxon>
        <taxon>Oomycota</taxon>
        <taxon>Peronosporomycetes</taxon>
        <taxon>Peronosporales</taxon>
        <taxon>Peronosporaceae</taxon>
        <taxon>Hyaloperonospora</taxon>
    </lineage>
</organism>
<evidence type="ECO:0000313" key="3">
    <source>
        <dbReference type="Proteomes" id="UP000011713"/>
    </source>
</evidence>
<dbReference type="EnsemblProtists" id="HpaT804122">
    <property type="protein sequence ID" value="HpaP804122"/>
    <property type="gene ID" value="HpaG804122"/>
</dbReference>
<sequence>MFASFKAQSMSRTCPLFLSLPYLRLRATTAKRRRPPKSRATGPLTLGGKSPIVGPRLKGEGLLAAACATGGSAVCKPKGEGYGNSDCHPHLVPTILLQPSSCRPGRRA</sequence>
<evidence type="ECO:0000256" key="1">
    <source>
        <dbReference type="SAM" id="MobiDB-lite"/>
    </source>
</evidence>
<feature type="region of interest" description="Disordered" evidence="1">
    <location>
        <begin position="29"/>
        <end position="52"/>
    </location>
</feature>
<reference evidence="2" key="2">
    <citation type="submission" date="2015-06" db="UniProtKB">
        <authorList>
            <consortium name="EnsemblProtists"/>
        </authorList>
    </citation>
    <scope>IDENTIFICATION</scope>
    <source>
        <strain evidence="2">Emoy2</strain>
    </source>
</reference>
<dbReference type="EMBL" id="JH598146">
    <property type="status" value="NOT_ANNOTATED_CDS"/>
    <property type="molecule type" value="Genomic_DNA"/>
</dbReference>
<evidence type="ECO:0000313" key="2">
    <source>
        <dbReference type="EnsemblProtists" id="HpaP804122"/>
    </source>
</evidence>
<protein>
    <submittedName>
        <fullName evidence="2">Uncharacterized protein</fullName>
    </submittedName>
</protein>